<accession>A0A4U5NGL7</accession>
<evidence type="ECO:0000313" key="1">
    <source>
        <dbReference type="EMBL" id="TKR82168.1"/>
    </source>
</evidence>
<gene>
    <name evidence="1" type="ORF">L596_015933</name>
</gene>
<evidence type="ECO:0000313" key="2">
    <source>
        <dbReference type="Proteomes" id="UP000298663"/>
    </source>
</evidence>
<keyword evidence="2" id="KW-1185">Reference proteome</keyword>
<name>A0A4U5NGL7_STECR</name>
<reference evidence="1 2" key="1">
    <citation type="journal article" date="2015" name="Genome Biol.">
        <title>Comparative genomics of Steinernema reveals deeply conserved gene regulatory networks.</title>
        <authorList>
            <person name="Dillman A.R."/>
            <person name="Macchietto M."/>
            <person name="Porter C.F."/>
            <person name="Rogers A."/>
            <person name="Williams B."/>
            <person name="Antoshechkin I."/>
            <person name="Lee M.M."/>
            <person name="Goodwin Z."/>
            <person name="Lu X."/>
            <person name="Lewis E.E."/>
            <person name="Goodrich-Blair H."/>
            <person name="Stock S.P."/>
            <person name="Adams B.J."/>
            <person name="Sternberg P.W."/>
            <person name="Mortazavi A."/>
        </authorList>
    </citation>
    <scope>NUCLEOTIDE SEQUENCE [LARGE SCALE GENOMIC DNA]</scope>
    <source>
        <strain evidence="1 2">ALL</strain>
    </source>
</reference>
<comment type="caution">
    <text evidence="1">The sequence shown here is derived from an EMBL/GenBank/DDBJ whole genome shotgun (WGS) entry which is preliminary data.</text>
</comment>
<organism evidence="1 2">
    <name type="scientific">Steinernema carpocapsae</name>
    <name type="common">Entomopathogenic nematode</name>
    <dbReference type="NCBI Taxonomy" id="34508"/>
    <lineage>
        <taxon>Eukaryota</taxon>
        <taxon>Metazoa</taxon>
        <taxon>Ecdysozoa</taxon>
        <taxon>Nematoda</taxon>
        <taxon>Chromadorea</taxon>
        <taxon>Rhabditida</taxon>
        <taxon>Tylenchina</taxon>
        <taxon>Panagrolaimomorpha</taxon>
        <taxon>Strongyloidoidea</taxon>
        <taxon>Steinernematidae</taxon>
        <taxon>Steinernema</taxon>
    </lineage>
</organism>
<sequence>MISDWLRQLAKFRFETEYRKISQNCDTRYAHSPDEHAPSVPFADGLCQHQTLMAGENVNRIENVNENHRSIVLNDQIIDKCMNLKIIQHSKAGEEMKYSTSSETASF</sequence>
<dbReference type="EMBL" id="AZBU02000004">
    <property type="protein sequence ID" value="TKR82168.1"/>
    <property type="molecule type" value="Genomic_DNA"/>
</dbReference>
<dbReference type="AlphaFoldDB" id="A0A4U5NGL7"/>
<protein>
    <submittedName>
        <fullName evidence="1">Uncharacterized protein</fullName>
    </submittedName>
</protein>
<dbReference type="Proteomes" id="UP000298663">
    <property type="component" value="Unassembled WGS sequence"/>
</dbReference>
<proteinExistence type="predicted"/>
<reference evidence="1 2" key="2">
    <citation type="journal article" date="2019" name="G3 (Bethesda)">
        <title>Hybrid Assembly of the Genome of the Entomopathogenic Nematode Steinernema carpocapsae Identifies the X-Chromosome.</title>
        <authorList>
            <person name="Serra L."/>
            <person name="Macchietto M."/>
            <person name="Macias-Munoz A."/>
            <person name="McGill C.J."/>
            <person name="Rodriguez I.M."/>
            <person name="Rodriguez B."/>
            <person name="Murad R."/>
            <person name="Mortazavi A."/>
        </authorList>
    </citation>
    <scope>NUCLEOTIDE SEQUENCE [LARGE SCALE GENOMIC DNA]</scope>
    <source>
        <strain evidence="1 2">ALL</strain>
    </source>
</reference>